<sequence>MTMSSGFGKTNFHISLEPRSLCCLEWGNWERPDALFVPGYISSFPIGLLHDWKYLEAVPKCDCIDGVDSGVLHKVHGHLRADLASKNLRHKSTSGSHLGEIFCLPFAAGHFFSSSMLDNSVISDIHQELTHFFYLTFAGH</sequence>
<evidence type="ECO:0000313" key="1">
    <source>
        <dbReference type="Proteomes" id="UP001165740"/>
    </source>
</evidence>
<accession>A0A9W3AHI2</accession>
<dbReference type="Proteomes" id="UP001165740">
    <property type="component" value="Chromosome 5"/>
</dbReference>
<reference evidence="2" key="1">
    <citation type="submission" date="2025-08" db="UniProtKB">
        <authorList>
            <consortium name="RefSeq"/>
        </authorList>
    </citation>
    <scope>IDENTIFICATION</scope>
</reference>
<evidence type="ECO:0000313" key="2">
    <source>
        <dbReference type="RefSeq" id="XP_055886654.1"/>
    </source>
</evidence>
<dbReference type="RefSeq" id="XP_055886654.1">
    <property type="nucleotide sequence ID" value="XM_056030679.1"/>
</dbReference>
<proteinExistence type="predicted"/>
<keyword evidence="1" id="KW-1185">Reference proteome</keyword>
<dbReference type="AlphaFoldDB" id="A0A9W3AHI2"/>
<organism evidence="1 2">
    <name type="scientific">Biomphalaria glabrata</name>
    <name type="common">Bloodfluke planorb</name>
    <name type="synonym">Freshwater snail</name>
    <dbReference type="NCBI Taxonomy" id="6526"/>
    <lineage>
        <taxon>Eukaryota</taxon>
        <taxon>Metazoa</taxon>
        <taxon>Spiralia</taxon>
        <taxon>Lophotrochozoa</taxon>
        <taxon>Mollusca</taxon>
        <taxon>Gastropoda</taxon>
        <taxon>Heterobranchia</taxon>
        <taxon>Euthyneura</taxon>
        <taxon>Panpulmonata</taxon>
        <taxon>Hygrophila</taxon>
        <taxon>Lymnaeoidea</taxon>
        <taxon>Planorbidae</taxon>
        <taxon>Biomphalaria</taxon>
    </lineage>
</organism>
<dbReference type="GeneID" id="129926467"/>
<protein>
    <submittedName>
        <fullName evidence="2">Uncharacterized protein LOC129926467</fullName>
    </submittedName>
</protein>
<gene>
    <name evidence="2" type="primary">LOC129926467</name>
</gene>
<name>A0A9W3AHI2_BIOGL</name>